<dbReference type="Proteomes" id="UP000608850">
    <property type="component" value="Unassembled WGS sequence"/>
</dbReference>
<protein>
    <submittedName>
        <fullName evidence="2">Uncharacterized protein</fullName>
    </submittedName>
</protein>
<organism evidence="2 3">
    <name type="scientific">Halarchaeum nitratireducens</name>
    <dbReference type="NCBI Taxonomy" id="489913"/>
    <lineage>
        <taxon>Archaea</taxon>
        <taxon>Methanobacteriati</taxon>
        <taxon>Methanobacteriota</taxon>
        <taxon>Stenosarchaea group</taxon>
        <taxon>Halobacteria</taxon>
        <taxon>Halobacteriales</taxon>
        <taxon>Halobacteriaceae</taxon>
    </lineage>
</organism>
<name>A0A830G7V2_9EURY</name>
<gene>
    <name evidence="2" type="ORF">GCM10009021_06160</name>
</gene>
<feature type="compositionally biased region" description="Low complexity" evidence="1">
    <location>
        <begin position="48"/>
        <end position="58"/>
    </location>
</feature>
<accession>A0A830G7V2</accession>
<reference evidence="2 3" key="1">
    <citation type="journal article" date="2019" name="Int. J. Syst. Evol. Microbiol.">
        <title>The Global Catalogue of Microorganisms (GCM) 10K type strain sequencing project: providing services to taxonomists for standard genome sequencing and annotation.</title>
        <authorList>
            <consortium name="The Broad Institute Genomics Platform"/>
            <consortium name="The Broad Institute Genome Sequencing Center for Infectious Disease"/>
            <person name="Wu L."/>
            <person name="Ma J."/>
        </authorList>
    </citation>
    <scope>NUCLEOTIDE SEQUENCE [LARGE SCALE GENOMIC DNA]</scope>
    <source>
        <strain evidence="2 3">JCM 16331</strain>
    </source>
</reference>
<proteinExistence type="predicted"/>
<evidence type="ECO:0000256" key="1">
    <source>
        <dbReference type="SAM" id="MobiDB-lite"/>
    </source>
</evidence>
<dbReference type="Gene3D" id="3.40.50.1980">
    <property type="entry name" value="Nitrogenase molybdenum iron protein domain"/>
    <property type="match status" value="1"/>
</dbReference>
<feature type="region of interest" description="Disordered" evidence="1">
    <location>
        <begin position="48"/>
        <end position="67"/>
    </location>
</feature>
<keyword evidence="3" id="KW-1185">Reference proteome</keyword>
<dbReference type="AlphaFoldDB" id="A0A830G7V2"/>
<dbReference type="EMBL" id="BMOQ01000002">
    <property type="protein sequence ID" value="GGN09380.1"/>
    <property type="molecule type" value="Genomic_DNA"/>
</dbReference>
<sequence length="162" mass="16811">MADDSGGDAGLTRRNYLTRGGVLAGGLVAGCAGSESDAPVTDAETTMTTTNTSANSADGPHSVTMEPMGEVSFDEAPETWLSFLSTYGDMGIALGKADGLRGLWDPANVPAFFYDYLPGVDVSLDGVTSIGGDSGFDTETLYSLDCDVHLVDPNWLGVLDDD</sequence>
<evidence type="ECO:0000313" key="2">
    <source>
        <dbReference type="EMBL" id="GGN09380.1"/>
    </source>
</evidence>
<dbReference type="PROSITE" id="PS51318">
    <property type="entry name" value="TAT"/>
    <property type="match status" value="1"/>
</dbReference>
<evidence type="ECO:0000313" key="3">
    <source>
        <dbReference type="Proteomes" id="UP000608850"/>
    </source>
</evidence>
<comment type="caution">
    <text evidence="2">The sequence shown here is derived from an EMBL/GenBank/DDBJ whole genome shotgun (WGS) entry which is preliminary data.</text>
</comment>
<dbReference type="InterPro" id="IPR006311">
    <property type="entry name" value="TAT_signal"/>
</dbReference>
<dbReference type="RefSeq" id="WP_229772770.1">
    <property type="nucleotide sequence ID" value="NZ_BMOQ01000002.1"/>
</dbReference>